<dbReference type="InterPro" id="IPR051087">
    <property type="entry name" value="Mitochondrial_ACSM"/>
</dbReference>
<evidence type="ECO:0000256" key="3">
    <source>
        <dbReference type="ARBA" id="ARBA00022741"/>
    </source>
</evidence>
<dbReference type="Pfam" id="PF13193">
    <property type="entry name" value="AMP-binding_C"/>
    <property type="match status" value="1"/>
</dbReference>
<dbReference type="GO" id="GO:0006637">
    <property type="term" value="P:acyl-CoA metabolic process"/>
    <property type="evidence" value="ECO:0007669"/>
    <property type="project" value="TreeGrafter"/>
</dbReference>
<dbReference type="FunFam" id="3.30.300.30:FF:000005">
    <property type="entry name" value="Acyl-coenzyme A synthetase ACSM5, mitochondrial"/>
    <property type="match status" value="1"/>
</dbReference>
<keyword evidence="2" id="KW-0436">Ligase</keyword>
<comment type="similarity">
    <text evidence="1">Belongs to the ATP-dependent AMP-binding enzyme family.</text>
</comment>
<dbReference type="Gene3D" id="3.30.300.30">
    <property type="match status" value="1"/>
</dbReference>
<protein>
    <recommendedName>
        <fullName evidence="6">AMP-binding enzyme C-terminal domain-containing protein</fullName>
    </recommendedName>
</protein>
<dbReference type="Proteomes" id="UP000694401">
    <property type="component" value="Unassembled WGS sequence"/>
</dbReference>
<accession>A0A8D2NWK8</accession>
<dbReference type="GO" id="GO:0005524">
    <property type="term" value="F:ATP binding"/>
    <property type="evidence" value="ECO:0007669"/>
    <property type="project" value="UniProtKB-KW"/>
</dbReference>
<dbReference type="GO" id="GO:0016405">
    <property type="term" value="F:CoA-ligase activity"/>
    <property type="evidence" value="ECO:0007669"/>
    <property type="project" value="UniProtKB-ARBA"/>
</dbReference>
<dbReference type="InterPro" id="IPR025110">
    <property type="entry name" value="AMP-bd_C"/>
</dbReference>
<feature type="domain" description="AMP-binding enzyme C-terminal" evidence="6">
    <location>
        <begin position="30"/>
        <end position="110"/>
    </location>
</feature>
<keyword evidence="5" id="KW-0067">ATP-binding</keyword>
<dbReference type="AlphaFoldDB" id="A0A8D2NWK8"/>
<proteinExistence type="inferred from homology"/>
<evidence type="ECO:0000313" key="8">
    <source>
        <dbReference type="Proteomes" id="UP000694401"/>
    </source>
</evidence>
<dbReference type="GO" id="GO:0015645">
    <property type="term" value="F:fatty acid ligase activity"/>
    <property type="evidence" value="ECO:0007669"/>
    <property type="project" value="TreeGrafter"/>
</dbReference>
<evidence type="ECO:0000256" key="1">
    <source>
        <dbReference type="ARBA" id="ARBA00006432"/>
    </source>
</evidence>
<keyword evidence="3" id="KW-0547">Nucleotide-binding</keyword>
<reference evidence="7" key="2">
    <citation type="submission" date="2025-09" db="UniProtKB">
        <authorList>
            <consortium name="Ensembl"/>
        </authorList>
    </citation>
    <scope>IDENTIFICATION</scope>
</reference>
<evidence type="ECO:0000259" key="6">
    <source>
        <dbReference type="Pfam" id="PF13193"/>
    </source>
</evidence>
<dbReference type="PANTHER" id="PTHR43605">
    <property type="entry name" value="ACYL-COENZYME A SYNTHETASE"/>
    <property type="match status" value="1"/>
</dbReference>
<dbReference type="PANTHER" id="PTHR43605:SF6">
    <property type="entry name" value="ACYL-COENZYME A SYNTHETASE ACSM5, MITOCHONDRIAL"/>
    <property type="match status" value="1"/>
</dbReference>
<name>A0A8D2NWK8_ZOSLA</name>
<keyword evidence="8" id="KW-1185">Reference proteome</keyword>
<evidence type="ECO:0000256" key="4">
    <source>
        <dbReference type="ARBA" id="ARBA00022832"/>
    </source>
</evidence>
<dbReference type="GO" id="GO:0005759">
    <property type="term" value="C:mitochondrial matrix"/>
    <property type="evidence" value="ECO:0007669"/>
    <property type="project" value="TreeGrafter"/>
</dbReference>
<dbReference type="GO" id="GO:0004321">
    <property type="term" value="F:fatty-acyl-CoA synthase activity"/>
    <property type="evidence" value="ECO:0007669"/>
    <property type="project" value="TreeGrafter"/>
</dbReference>
<reference evidence="7" key="1">
    <citation type="submission" date="2025-08" db="UniProtKB">
        <authorList>
            <consortium name="Ensembl"/>
        </authorList>
    </citation>
    <scope>IDENTIFICATION</scope>
</reference>
<evidence type="ECO:0000256" key="2">
    <source>
        <dbReference type="ARBA" id="ARBA00022598"/>
    </source>
</evidence>
<dbReference type="Ensembl" id="ENSZLMT00000004647.1">
    <property type="protein sequence ID" value="ENSZLMP00000004492.1"/>
    <property type="gene ID" value="ENSZLMG00000003207.1"/>
</dbReference>
<sequence>SAAWKEPWAGPCAGAELSLCSPRYRIGPFEVESALIEHPAVAEAAVVSSPDPVRGEVVKAFIVVTPAFVSHDREKLTLELQQHVKKATAPYKYPRKVEFVQDLPKTVSGKIQRKVLKNKEWARV</sequence>
<evidence type="ECO:0000313" key="7">
    <source>
        <dbReference type="Ensembl" id="ENSZLMP00000004492.1"/>
    </source>
</evidence>
<keyword evidence="4" id="KW-0276">Fatty acid metabolism</keyword>
<dbReference type="GO" id="GO:0006633">
    <property type="term" value="P:fatty acid biosynthetic process"/>
    <property type="evidence" value="ECO:0007669"/>
    <property type="project" value="TreeGrafter"/>
</dbReference>
<keyword evidence="4" id="KW-0443">Lipid metabolism</keyword>
<dbReference type="SUPFAM" id="SSF56801">
    <property type="entry name" value="Acetyl-CoA synthetase-like"/>
    <property type="match status" value="1"/>
</dbReference>
<dbReference type="InterPro" id="IPR045851">
    <property type="entry name" value="AMP-bd_C_sf"/>
</dbReference>
<evidence type="ECO:0000256" key="5">
    <source>
        <dbReference type="ARBA" id="ARBA00022840"/>
    </source>
</evidence>
<organism evidence="7 8">
    <name type="scientific">Zosterops lateralis melanops</name>
    <dbReference type="NCBI Taxonomy" id="1220523"/>
    <lineage>
        <taxon>Eukaryota</taxon>
        <taxon>Metazoa</taxon>
        <taxon>Chordata</taxon>
        <taxon>Craniata</taxon>
        <taxon>Vertebrata</taxon>
        <taxon>Euteleostomi</taxon>
        <taxon>Archelosauria</taxon>
        <taxon>Archosauria</taxon>
        <taxon>Dinosauria</taxon>
        <taxon>Saurischia</taxon>
        <taxon>Theropoda</taxon>
        <taxon>Coelurosauria</taxon>
        <taxon>Aves</taxon>
        <taxon>Neognathae</taxon>
        <taxon>Neoaves</taxon>
        <taxon>Telluraves</taxon>
        <taxon>Australaves</taxon>
        <taxon>Passeriformes</taxon>
        <taxon>Sylvioidea</taxon>
        <taxon>Zosteropidae</taxon>
        <taxon>Zosterops</taxon>
    </lineage>
</organism>